<dbReference type="AlphaFoldDB" id="C9Z297"/>
<dbReference type="GeneID" id="77145554"/>
<dbReference type="HOGENOM" id="CLU_3258739_0_0_11"/>
<reference evidence="1 2" key="1">
    <citation type="journal article" date="2010" name="Mol. Plant Microbe Interact.">
        <title>Streptomyces scabies 87-22 contains a coronafacic acid-like biosynthetic cluster that contributes to plant-microbe interactions.</title>
        <authorList>
            <person name="Bignell D.R."/>
            <person name="Seipke R.F."/>
            <person name="Huguet-Tapia J.C."/>
            <person name="Chambers A.H."/>
            <person name="Parry R.J."/>
            <person name="Loria R."/>
        </authorList>
    </citation>
    <scope>NUCLEOTIDE SEQUENCE [LARGE SCALE GENOMIC DNA]</scope>
    <source>
        <strain evidence="1 2">87.22</strain>
    </source>
</reference>
<protein>
    <submittedName>
        <fullName evidence="1">Uncharacterized protein</fullName>
    </submittedName>
</protein>
<proteinExistence type="predicted"/>
<organism evidence="1 2">
    <name type="scientific">Streptomyces scabiei (strain 87.22)</name>
    <dbReference type="NCBI Taxonomy" id="680198"/>
    <lineage>
        <taxon>Bacteria</taxon>
        <taxon>Bacillati</taxon>
        <taxon>Actinomycetota</taxon>
        <taxon>Actinomycetes</taxon>
        <taxon>Kitasatosporales</taxon>
        <taxon>Streptomycetaceae</taxon>
        <taxon>Streptomyces</taxon>
    </lineage>
</organism>
<dbReference type="Proteomes" id="UP000001444">
    <property type="component" value="Chromosome"/>
</dbReference>
<gene>
    <name evidence="1" type="ordered locus">SCAB_40341</name>
</gene>
<dbReference type="STRING" id="680198.SCAB_40341"/>
<dbReference type="KEGG" id="scb:SCAB_40341"/>
<keyword evidence="2" id="KW-1185">Reference proteome</keyword>
<dbReference type="EMBL" id="FN554889">
    <property type="protein sequence ID" value="CBG71111.1"/>
    <property type="molecule type" value="Genomic_DNA"/>
</dbReference>
<sequence length="42" mass="4348">MVTTRCPEKPGISLSYAEQARPVVLADAFTLGADTSATNPAP</sequence>
<name>C9Z297_STRSW</name>
<evidence type="ECO:0000313" key="2">
    <source>
        <dbReference type="Proteomes" id="UP000001444"/>
    </source>
</evidence>
<evidence type="ECO:0000313" key="1">
    <source>
        <dbReference type="EMBL" id="CBG71111.1"/>
    </source>
</evidence>
<dbReference type="RefSeq" id="WP_013001731.1">
    <property type="nucleotide sequence ID" value="NC_013929.1"/>
</dbReference>
<accession>C9Z297</accession>